<sequence length="121" mass="12509">MTIKARGGDFVTIDGGKHAVLLTLRGLAAVEDESGFNGVDEIAVAVLNAHVKTFNRLLVECLVDGGLEREAATVLNVSSAEFQAAFQVVKTLVMQLFPKKAGAGGGEKVRKTPGATSGPTG</sequence>
<evidence type="ECO:0000256" key="1">
    <source>
        <dbReference type="SAM" id="MobiDB-lite"/>
    </source>
</evidence>
<evidence type="ECO:0000313" key="2">
    <source>
        <dbReference type="EMBL" id="EGF93745.1"/>
    </source>
</evidence>
<feature type="region of interest" description="Disordered" evidence="1">
    <location>
        <begin position="101"/>
        <end position="121"/>
    </location>
</feature>
<dbReference type="HOGENOM" id="CLU_2033289_0_0_5"/>
<dbReference type="OrthoDB" id="9834975at2"/>
<organism evidence="2 3">
    <name type="scientific">Asticcacaulis biprosthecium C19</name>
    <dbReference type="NCBI Taxonomy" id="715226"/>
    <lineage>
        <taxon>Bacteria</taxon>
        <taxon>Pseudomonadati</taxon>
        <taxon>Pseudomonadota</taxon>
        <taxon>Alphaproteobacteria</taxon>
        <taxon>Caulobacterales</taxon>
        <taxon>Caulobacteraceae</taxon>
        <taxon>Asticcacaulis</taxon>
    </lineage>
</organism>
<evidence type="ECO:0000313" key="3">
    <source>
        <dbReference type="Proteomes" id="UP000006512"/>
    </source>
</evidence>
<accession>F4QGZ2</accession>
<reference evidence="3" key="1">
    <citation type="submission" date="2011-03" db="EMBL/GenBank/DDBJ databases">
        <title>Draft genome sequence of Brevundimonas diminuta.</title>
        <authorList>
            <person name="Brown P.J.B."/>
            <person name="Buechlein A."/>
            <person name="Hemmerich C."/>
            <person name="Brun Y.V."/>
        </authorList>
    </citation>
    <scope>NUCLEOTIDE SEQUENCE [LARGE SCALE GENOMIC DNA]</scope>
    <source>
        <strain evidence="3">C19</strain>
    </source>
</reference>
<keyword evidence="3" id="KW-1185">Reference proteome</keyword>
<dbReference type="Proteomes" id="UP000006512">
    <property type="component" value="Unassembled WGS sequence"/>
</dbReference>
<proteinExistence type="predicted"/>
<dbReference type="AlphaFoldDB" id="F4QGZ2"/>
<name>F4QGZ2_9CAUL</name>
<protein>
    <submittedName>
        <fullName evidence="2">Uncharacterized protein</fullName>
    </submittedName>
</protein>
<dbReference type="EMBL" id="GL883077">
    <property type="protein sequence ID" value="EGF93745.1"/>
    <property type="molecule type" value="Genomic_DNA"/>
</dbReference>
<dbReference type="STRING" id="715226.ABI_21870"/>
<dbReference type="RefSeq" id="WP_006272951.1">
    <property type="nucleotide sequence ID" value="NZ_GL883077.1"/>
</dbReference>
<gene>
    <name evidence="2" type="ORF">ABI_21870</name>
</gene>